<proteinExistence type="predicted"/>
<evidence type="ECO:0000313" key="2">
    <source>
        <dbReference type="EMBL" id="MFC5457496.1"/>
    </source>
</evidence>
<gene>
    <name evidence="2" type="ORF">ACFQDI_21695</name>
</gene>
<dbReference type="SUPFAM" id="SSF50939">
    <property type="entry name" value="Sialidases"/>
    <property type="match status" value="1"/>
</dbReference>
<dbReference type="CDD" id="cd15482">
    <property type="entry name" value="Sialidase_non-viral"/>
    <property type="match status" value="1"/>
</dbReference>
<evidence type="ECO:0000256" key="1">
    <source>
        <dbReference type="SAM" id="SignalP"/>
    </source>
</evidence>
<comment type="caution">
    <text evidence="2">The sequence shown here is derived from an EMBL/GenBank/DDBJ whole genome shotgun (WGS) entry which is preliminary data.</text>
</comment>
<organism evidence="2 3">
    <name type="scientific">Prosthecobacter fluviatilis</name>
    <dbReference type="NCBI Taxonomy" id="445931"/>
    <lineage>
        <taxon>Bacteria</taxon>
        <taxon>Pseudomonadati</taxon>
        <taxon>Verrucomicrobiota</taxon>
        <taxon>Verrucomicrobiia</taxon>
        <taxon>Verrucomicrobiales</taxon>
        <taxon>Verrucomicrobiaceae</taxon>
        <taxon>Prosthecobacter</taxon>
    </lineage>
</organism>
<sequence>MRLILTTLALLLLASAHAAEAPPQVTVSHIRRIFHNGEHNAFTDLVRFRGQLYLCFRSCPDGHMVFNTATAIVMRSADDGATWTQVHRFAVKDRDTRDPHFLVFKDRLFVYTGTWWSGPGSIQPKDYDMNKMLGFATWSDDGTQWSEPELLEGTFGLYIWRAAASGGKAYLCGRRKPGYDIGPKGEGDKVQSLLLESDDGLIWKKRAYFAETAGDETAFLFEQDGSLLAIGRHGGGKNALVIRSQPPFTEWSRQSLDRPVGGPLVVKWGAHTLVGGRKTTKEQGAKTSLCWLVGDALQEFAELPSGGDNSYPGFVQLSDKRALVSYYSSHEKDAAGKTITAIYLAELTLE</sequence>
<dbReference type="EMBL" id="JBHSMQ010000010">
    <property type="protein sequence ID" value="MFC5457496.1"/>
    <property type="molecule type" value="Genomic_DNA"/>
</dbReference>
<feature type="chain" id="PRO_5046006786" evidence="1">
    <location>
        <begin position="19"/>
        <end position="350"/>
    </location>
</feature>
<reference evidence="3" key="1">
    <citation type="journal article" date="2019" name="Int. J. Syst. Evol. Microbiol.">
        <title>The Global Catalogue of Microorganisms (GCM) 10K type strain sequencing project: providing services to taxonomists for standard genome sequencing and annotation.</title>
        <authorList>
            <consortium name="The Broad Institute Genomics Platform"/>
            <consortium name="The Broad Institute Genome Sequencing Center for Infectious Disease"/>
            <person name="Wu L."/>
            <person name="Ma J."/>
        </authorList>
    </citation>
    <scope>NUCLEOTIDE SEQUENCE [LARGE SCALE GENOMIC DNA]</scope>
    <source>
        <strain evidence="3">CGMCC 4.1469</strain>
    </source>
</reference>
<dbReference type="Gene3D" id="2.120.10.10">
    <property type="match status" value="1"/>
</dbReference>
<dbReference type="EC" id="3.2.1.-" evidence="2"/>
<dbReference type="Proteomes" id="UP001596052">
    <property type="component" value="Unassembled WGS sequence"/>
</dbReference>
<keyword evidence="1" id="KW-0732">Signal</keyword>
<keyword evidence="2" id="KW-0326">Glycosidase</keyword>
<protein>
    <submittedName>
        <fullName evidence="2">Sialidase family protein</fullName>
        <ecNumber evidence="2">3.2.1.-</ecNumber>
    </submittedName>
</protein>
<dbReference type="RefSeq" id="WP_377170859.1">
    <property type="nucleotide sequence ID" value="NZ_JBHSMQ010000010.1"/>
</dbReference>
<keyword evidence="3" id="KW-1185">Reference proteome</keyword>
<accession>A0ABW0KWV3</accession>
<keyword evidence="2" id="KW-0378">Hydrolase</keyword>
<feature type="signal peptide" evidence="1">
    <location>
        <begin position="1"/>
        <end position="18"/>
    </location>
</feature>
<name>A0ABW0KWV3_9BACT</name>
<dbReference type="GO" id="GO:0016798">
    <property type="term" value="F:hydrolase activity, acting on glycosyl bonds"/>
    <property type="evidence" value="ECO:0007669"/>
    <property type="project" value="UniProtKB-KW"/>
</dbReference>
<evidence type="ECO:0000313" key="3">
    <source>
        <dbReference type="Proteomes" id="UP001596052"/>
    </source>
</evidence>
<dbReference type="InterPro" id="IPR036278">
    <property type="entry name" value="Sialidase_sf"/>
</dbReference>